<feature type="coiled-coil region" evidence="6">
    <location>
        <begin position="129"/>
        <end position="163"/>
    </location>
</feature>
<dbReference type="GO" id="GO:0045893">
    <property type="term" value="P:positive regulation of DNA-templated transcription"/>
    <property type="evidence" value="ECO:0007669"/>
    <property type="project" value="TreeGrafter"/>
</dbReference>
<keyword evidence="3" id="KW-0238">DNA-binding</keyword>
<dbReference type="GO" id="GO:0005634">
    <property type="term" value="C:nucleus"/>
    <property type="evidence" value="ECO:0007669"/>
    <property type="project" value="UniProtKB-SubCell"/>
</dbReference>
<name>A0A5E4E884_PRUDU</name>
<keyword evidence="6" id="KW-0175">Coiled coil</keyword>
<keyword evidence="13" id="KW-1185">Reference proteome</keyword>
<dbReference type="GO" id="GO:0000976">
    <property type="term" value="F:transcription cis-regulatory region binding"/>
    <property type="evidence" value="ECO:0007669"/>
    <property type="project" value="TreeGrafter"/>
</dbReference>
<dbReference type="EMBL" id="JAJFAZ020000001">
    <property type="protein sequence ID" value="KAI5354297.1"/>
    <property type="molecule type" value="Genomic_DNA"/>
</dbReference>
<evidence type="ECO:0000256" key="4">
    <source>
        <dbReference type="ARBA" id="ARBA00023163"/>
    </source>
</evidence>
<evidence type="ECO:0000256" key="6">
    <source>
        <dbReference type="SAM" id="Coils"/>
    </source>
</evidence>
<dbReference type="PANTHER" id="PTHR45764:SF52">
    <property type="entry name" value="BASIC LEUCINE ZIPPER 4"/>
    <property type="match status" value="1"/>
</dbReference>
<proteinExistence type="predicted"/>
<dbReference type="SUPFAM" id="SSF57959">
    <property type="entry name" value="Leucine zipper domain"/>
    <property type="match status" value="1"/>
</dbReference>
<keyword evidence="4" id="KW-0804">Transcription</keyword>
<dbReference type="GO" id="GO:0046982">
    <property type="term" value="F:protein heterodimerization activity"/>
    <property type="evidence" value="ECO:0007669"/>
    <property type="project" value="UniProtKB-ARBA"/>
</dbReference>
<reference evidence="10" key="1">
    <citation type="submission" date="2019-07" db="EMBL/GenBank/DDBJ databases">
        <authorList>
            <person name="Alioto T."/>
            <person name="Alioto T."/>
            <person name="Gomez Garrido J."/>
        </authorList>
    </citation>
    <scope>NUCLEOTIDE SEQUENCE</scope>
</reference>
<dbReference type="SMART" id="SM00338">
    <property type="entry name" value="BRLZ"/>
    <property type="match status" value="1"/>
</dbReference>
<dbReference type="EMBL" id="CABIKO010001266">
    <property type="protein sequence ID" value="VVA41350.1"/>
    <property type="molecule type" value="Genomic_DNA"/>
</dbReference>
<evidence type="ECO:0000313" key="11">
    <source>
        <dbReference type="EMBL" id="VVA41350.1"/>
    </source>
</evidence>
<dbReference type="FunFam" id="1.20.5.170:FF:000020">
    <property type="entry name" value="BZIP transcription factor"/>
    <property type="match status" value="1"/>
</dbReference>
<dbReference type="CDD" id="cd14702">
    <property type="entry name" value="bZIP_plant_GBF1"/>
    <property type="match status" value="1"/>
</dbReference>
<evidence type="ECO:0000256" key="7">
    <source>
        <dbReference type="SAM" id="MobiDB-lite"/>
    </source>
</evidence>
<dbReference type="OMA" id="KENSCMQ"/>
<dbReference type="InterPro" id="IPR046347">
    <property type="entry name" value="bZIP_sf"/>
</dbReference>
<evidence type="ECO:0000313" key="13">
    <source>
        <dbReference type="Proteomes" id="UP001054821"/>
    </source>
</evidence>
<dbReference type="AlphaFoldDB" id="A0A5E4E884"/>
<keyword evidence="5" id="KW-0539">Nucleus</keyword>
<evidence type="ECO:0000256" key="5">
    <source>
        <dbReference type="ARBA" id="ARBA00023242"/>
    </source>
</evidence>
<feature type="compositionally biased region" description="Polar residues" evidence="7">
    <location>
        <begin position="91"/>
        <end position="101"/>
    </location>
</feature>
<evidence type="ECO:0000259" key="8">
    <source>
        <dbReference type="PROSITE" id="PS50217"/>
    </source>
</evidence>
<dbReference type="Pfam" id="PF00170">
    <property type="entry name" value="bZIP_1"/>
    <property type="match status" value="1"/>
</dbReference>
<dbReference type="EMBL" id="CABIKO010000004">
    <property type="protein sequence ID" value="VVA11895.1"/>
    <property type="molecule type" value="Genomic_DNA"/>
</dbReference>
<dbReference type="Gene3D" id="1.20.5.170">
    <property type="match status" value="1"/>
</dbReference>
<gene>
    <name evidence="11" type="ORF">ALMOND_2B024915</name>
    <name evidence="10" type="ORF">ALMOND_2B032251</name>
    <name evidence="9" type="ORF">L3X38_007192</name>
</gene>
<evidence type="ECO:0000256" key="2">
    <source>
        <dbReference type="ARBA" id="ARBA00023015"/>
    </source>
</evidence>
<dbReference type="Gramene" id="VVA11895">
    <property type="protein sequence ID" value="VVA11895"/>
    <property type="gene ID" value="Prudul26B032251"/>
</dbReference>
<sequence>MDNNALANPKTFACGGSHVSLPYNDKYSAPPLRSFPFLLLSSLRYTQMIMSSSAMLFNHEPVHFNRFECPVQETGLTTSEIQELLSLLQEGNSASPNSGSEDSNRAVYSVDEKKLRRKKSNRESARRSRWRKKRQVEDLSNDVNRLKVENRELKNRLAVVSQKCHVTWRENDRLTSELLALRARLSDLHWNFVAMQMQSQ</sequence>
<accession>A0A5E4E884</accession>
<evidence type="ECO:0000256" key="1">
    <source>
        <dbReference type="ARBA" id="ARBA00004123"/>
    </source>
</evidence>
<evidence type="ECO:0000256" key="3">
    <source>
        <dbReference type="ARBA" id="ARBA00023125"/>
    </source>
</evidence>
<feature type="domain" description="BZIP" evidence="8">
    <location>
        <begin position="111"/>
        <end position="163"/>
    </location>
</feature>
<feature type="region of interest" description="Disordered" evidence="7">
    <location>
        <begin position="91"/>
        <end position="129"/>
    </location>
</feature>
<dbReference type="Proteomes" id="UP001054821">
    <property type="component" value="Chromosome 1"/>
</dbReference>
<organism evidence="10 12">
    <name type="scientific">Prunus dulcis</name>
    <name type="common">Almond</name>
    <name type="synonym">Amygdalus dulcis</name>
    <dbReference type="NCBI Taxonomy" id="3755"/>
    <lineage>
        <taxon>Eukaryota</taxon>
        <taxon>Viridiplantae</taxon>
        <taxon>Streptophyta</taxon>
        <taxon>Embryophyta</taxon>
        <taxon>Tracheophyta</taxon>
        <taxon>Spermatophyta</taxon>
        <taxon>Magnoliopsida</taxon>
        <taxon>eudicotyledons</taxon>
        <taxon>Gunneridae</taxon>
        <taxon>Pentapetalae</taxon>
        <taxon>rosids</taxon>
        <taxon>fabids</taxon>
        <taxon>Rosales</taxon>
        <taxon>Rosaceae</taxon>
        <taxon>Amygdaloideae</taxon>
        <taxon>Amygdaleae</taxon>
        <taxon>Prunus</taxon>
    </lineage>
</organism>
<evidence type="ECO:0000313" key="10">
    <source>
        <dbReference type="EMBL" id="VVA11895.1"/>
    </source>
</evidence>
<keyword evidence="2" id="KW-0805">Transcription regulation</keyword>
<dbReference type="PANTHER" id="PTHR45764">
    <property type="entry name" value="BZIP TRANSCRIPTION FACTOR 44"/>
    <property type="match status" value="1"/>
</dbReference>
<reference evidence="12" key="2">
    <citation type="journal article" date="2020" name="Plant J.">
        <title>Transposons played a major role in the diversification between the closely related almond and peach genomes: results from the almond genome sequence.</title>
        <authorList>
            <person name="Alioto T."/>
            <person name="Alexiou K.G."/>
            <person name="Bardil A."/>
            <person name="Barteri F."/>
            <person name="Castanera R."/>
            <person name="Cruz F."/>
            <person name="Dhingra A."/>
            <person name="Duval H."/>
            <person name="Fernandez I Marti A."/>
            <person name="Frias L."/>
            <person name="Galan B."/>
            <person name="Garcia J.L."/>
            <person name="Howad W."/>
            <person name="Gomez-Garrido J."/>
            <person name="Gut M."/>
            <person name="Julca I."/>
            <person name="Morata J."/>
            <person name="Puigdomenech P."/>
            <person name="Ribeca P."/>
            <person name="Rubio Cabetas M.J."/>
            <person name="Vlasova A."/>
            <person name="Wirthensohn M."/>
            <person name="Garcia-Mas J."/>
            <person name="Gabaldon T."/>
            <person name="Casacuberta J.M."/>
            <person name="Arus P."/>
        </authorList>
    </citation>
    <scope>NUCLEOTIDE SEQUENCE [LARGE SCALE GENOMIC DNA]</scope>
    <source>
        <strain evidence="12">cv. Texas</strain>
    </source>
</reference>
<dbReference type="Proteomes" id="UP000327085">
    <property type="component" value="Chromosome 1"/>
</dbReference>
<dbReference type="PROSITE" id="PS50217">
    <property type="entry name" value="BZIP"/>
    <property type="match status" value="1"/>
</dbReference>
<dbReference type="InterPro" id="IPR045314">
    <property type="entry name" value="bZIP_plant_GBF1"/>
</dbReference>
<dbReference type="Gramene" id="VVA41350">
    <property type="protein sequence ID" value="VVA41350"/>
    <property type="gene ID" value="Prudul26B024915"/>
</dbReference>
<dbReference type="PROSITE" id="PS00036">
    <property type="entry name" value="BZIP_BASIC"/>
    <property type="match status" value="1"/>
</dbReference>
<evidence type="ECO:0000313" key="9">
    <source>
        <dbReference type="EMBL" id="KAI5354297.1"/>
    </source>
</evidence>
<comment type="subcellular location">
    <subcellularLocation>
        <location evidence="1">Nucleus</location>
    </subcellularLocation>
</comment>
<dbReference type="InterPro" id="IPR004827">
    <property type="entry name" value="bZIP"/>
</dbReference>
<evidence type="ECO:0000313" key="12">
    <source>
        <dbReference type="Proteomes" id="UP000327085"/>
    </source>
</evidence>
<protein>
    <submittedName>
        <fullName evidence="10">PREDICTED: basic</fullName>
    </submittedName>
</protein>
<reference evidence="9 13" key="3">
    <citation type="journal article" date="2022" name="G3 (Bethesda)">
        <title>Whole-genome sequence and methylome profiling of the almond [Prunus dulcis (Mill.) D.A. Webb] cultivar 'Nonpareil'.</title>
        <authorList>
            <person name="D'Amico-Willman K.M."/>
            <person name="Ouma W.Z."/>
            <person name="Meulia T."/>
            <person name="Sideli G.M."/>
            <person name="Gradziel T.M."/>
            <person name="Fresnedo-Ramirez J."/>
        </authorList>
    </citation>
    <scope>NUCLEOTIDE SEQUENCE [LARGE SCALE GENOMIC DNA]</scope>
    <source>
        <strain evidence="9">Clone GOH B32 T37-40</strain>
    </source>
</reference>
<dbReference type="GO" id="GO:0003700">
    <property type="term" value="F:DNA-binding transcription factor activity"/>
    <property type="evidence" value="ECO:0007669"/>
    <property type="project" value="InterPro"/>
</dbReference>